<reference evidence="1 2" key="1">
    <citation type="journal article" date="2018" name="Nat. Biotechnol.">
        <title>A standardized bacterial taxonomy based on genome phylogeny substantially revises the tree of life.</title>
        <authorList>
            <person name="Parks D.H."/>
            <person name="Chuvochina M."/>
            <person name="Waite D.W."/>
            <person name="Rinke C."/>
            <person name="Skarshewski A."/>
            <person name="Chaumeil P.A."/>
            <person name="Hugenholtz P."/>
        </authorList>
    </citation>
    <scope>NUCLEOTIDE SEQUENCE [LARGE SCALE GENOMIC DNA]</scope>
    <source>
        <strain evidence="1">UBA9667</strain>
    </source>
</reference>
<dbReference type="PANTHER" id="PTHR34220:SF7">
    <property type="entry name" value="SENSOR HISTIDINE KINASE YPDA"/>
    <property type="match status" value="1"/>
</dbReference>
<name>A0A351M3G8_9BACE</name>
<evidence type="ECO:0000313" key="2">
    <source>
        <dbReference type="Proteomes" id="UP000263098"/>
    </source>
</evidence>
<dbReference type="GO" id="GO:0000155">
    <property type="term" value="F:phosphorelay sensor kinase activity"/>
    <property type="evidence" value="ECO:0007669"/>
    <property type="project" value="InterPro"/>
</dbReference>
<evidence type="ECO:0000313" key="1">
    <source>
        <dbReference type="EMBL" id="HCK25470.1"/>
    </source>
</evidence>
<organism evidence="1 2">
    <name type="scientific">Bacteroides graminisolvens</name>
    <dbReference type="NCBI Taxonomy" id="477666"/>
    <lineage>
        <taxon>Bacteria</taxon>
        <taxon>Pseudomonadati</taxon>
        <taxon>Bacteroidota</taxon>
        <taxon>Bacteroidia</taxon>
        <taxon>Bacteroidales</taxon>
        <taxon>Bacteroidaceae</taxon>
        <taxon>Bacteroides</taxon>
    </lineage>
</organism>
<dbReference type="PANTHER" id="PTHR34220">
    <property type="entry name" value="SENSOR HISTIDINE KINASE YPDA"/>
    <property type="match status" value="1"/>
</dbReference>
<dbReference type="EMBL" id="DPVG01000445">
    <property type="protein sequence ID" value="HCK25470.1"/>
    <property type="molecule type" value="Genomic_DNA"/>
</dbReference>
<gene>
    <name evidence="1" type="ORF">DHW31_12025</name>
</gene>
<dbReference type="InterPro" id="IPR010559">
    <property type="entry name" value="Sig_transdc_His_kin_internal"/>
</dbReference>
<dbReference type="Proteomes" id="UP000263098">
    <property type="component" value="Unassembled WGS sequence"/>
</dbReference>
<comment type="caution">
    <text evidence="1">The sequence shown here is derived from an EMBL/GenBank/DDBJ whole genome shotgun (WGS) entry which is preliminary data.</text>
</comment>
<dbReference type="Pfam" id="PF06580">
    <property type="entry name" value="His_kinase"/>
    <property type="match status" value="1"/>
</dbReference>
<proteinExistence type="predicted"/>
<dbReference type="GO" id="GO:0016020">
    <property type="term" value="C:membrane"/>
    <property type="evidence" value="ECO:0007669"/>
    <property type="project" value="InterPro"/>
</dbReference>
<dbReference type="AlphaFoldDB" id="A0A351M3G8"/>
<dbReference type="InterPro" id="IPR050640">
    <property type="entry name" value="Bact_2-comp_sensor_kinase"/>
</dbReference>
<accession>A0A351M3G8</accession>
<protein>
    <submittedName>
        <fullName evidence="1">Uncharacterized protein</fullName>
    </submittedName>
</protein>
<sequence length="367" mass="42971">MNMRRQKNKSIVMKQRNIFLGIIISVGMTILASSSRFIATDALLGSSISAALYSFLFSMVVWFSHLYLFNNRTFSQLIKNTFWRSIISILIVALFSYLFCDRFLYEIIRNVDYIDESPILSKRPGLLFARNILRSAIYYFILFFQLAVEEKKNNELEIQQLRQAQLEAKISSLKEQLSPHFLFNTLNTLSTLTKEKEAQHFIAELANVYRYVLQYKNRDMVLLKQELVFIDSYWYILKMRFEDAIHLNVEIDEETADSLIPPLTLQILIENTVKHNISSPQRPLNVKIRHDAQYLIVENNLQLRKSEIPSTGEGLSNIMQQYSLLFDRNIEIKNEAETFSVRLPIIKKSNSPIVSFTKNKKEYESKF</sequence>